<dbReference type="InterPro" id="IPR011713">
    <property type="entry name" value="Leu-rich_rpt_3"/>
</dbReference>
<dbReference type="GO" id="GO:0007165">
    <property type="term" value="P:signal transduction"/>
    <property type="evidence" value="ECO:0007669"/>
    <property type="project" value="InterPro"/>
</dbReference>
<evidence type="ECO:0000256" key="10">
    <source>
        <dbReference type="ARBA" id="ARBA00023163"/>
    </source>
</evidence>
<evidence type="ECO:0000256" key="5">
    <source>
        <dbReference type="ARBA" id="ARBA00022821"/>
    </source>
</evidence>
<evidence type="ECO:0000256" key="13">
    <source>
        <dbReference type="SAM" id="Phobius"/>
    </source>
</evidence>
<keyword evidence="4" id="KW-0547">Nucleotide-binding</keyword>
<dbReference type="GO" id="GO:0003677">
    <property type="term" value="F:DNA binding"/>
    <property type="evidence" value="ECO:0007669"/>
    <property type="project" value="UniProtKB-KW"/>
</dbReference>
<keyword evidence="6" id="KW-0067">ATP-binding</keyword>
<dbReference type="GO" id="GO:0006952">
    <property type="term" value="P:defense response"/>
    <property type="evidence" value="ECO:0007669"/>
    <property type="project" value="UniProtKB-KW"/>
</dbReference>
<keyword evidence="13" id="KW-0472">Membrane</keyword>
<dbReference type="SUPFAM" id="SSF52200">
    <property type="entry name" value="Toll/Interleukin receptor TIR domain"/>
    <property type="match status" value="3"/>
</dbReference>
<dbReference type="SUPFAM" id="SSF52058">
    <property type="entry name" value="L domain-like"/>
    <property type="match status" value="1"/>
</dbReference>
<feature type="domain" description="TIR" evidence="14">
    <location>
        <begin position="521"/>
        <end position="663"/>
    </location>
</feature>
<evidence type="ECO:0000256" key="3">
    <source>
        <dbReference type="ARBA" id="ARBA00022737"/>
    </source>
</evidence>
<dbReference type="Proteomes" id="UP000029121">
    <property type="component" value="Unassembled WGS sequence"/>
</dbReference>
<keyword evidence="13" id="KW-1133">Transmembrane helix</keyword>
<reference evidence="16" key="1">
    <citation type="journal article" date="2013" name="Nat. Genet.">
        <title>The Capsella rubella genome and the genomic consequences of rapid mating system evolution.</title>
        <authorList>
            <person name="Slotte T."/>
            <person name="Hazzouri K.M."/>
            <person name="Agren J.A."/>
            <person name="Koenig D."/>
            <person name="Maumus F."/>
            <person name="Guo Y.L."/>
            <person name="Steige K."/>
            <person name="Platts A.E."/>
            <person name="Escobar J.S."/>
            <person name="Newman L.K."/>
            <person name="Wang W."/>
            <person name="Mandakova T."/>
            <person name="Vello E."/>
            <person name="Smith L.M."/>
            <person name="Henz S.R."/>
            <person name="Steffen J."/>
            <person name="Takuno S."/>
            <person name="Brandvain Y."/>
            <person name="Coop G."/>
            <person name="Andolfatto P."/>
            <person name="Hu T.T."/>
            <person name="Blanchette M."/>
            <person name="Clark R.M."/>
            <person name="Quesneville H."/>
            <person name="Nordborg M."/>
            <person name="Gaut B.S."/>
            <person name="Lysak M.A."/>
            <person name="Jenkins J."/>
            <person name="Grimwood J."/>
            <person name="Chapman J."/>
            <person name="Prochnik S."/>
            <person name="Shu S."/>
            <person name="Rokhsar D."/>
            <person name="Schmutz J."/>
            <person name="Weigel D."/>
            <person name="Wright S.I."/>
        </authorList>
    </citation>
    <scope>NUCLEOTIDE SEQUENCE [LARGE SCALE GENOMIC DNA]</scope>
    <source>
        <strain evidence="16">cv. Monte Gargano</strain>
    </source>
</reference>
<keyword evidence="7" id="KW-0805">Transcription regulation</keyword>
<dbReference type="STRING" id="81985.R0GU96"/>
<keyword evidence="5" id="KW-0611">Plant defense</keyword>
<dbReference type="FunFam" id="3.40.50.10140:FF:000007">
    <property type="entry name" value="Disease resistance protein (TIR-NBS-LRR class)"/>
    <property type="match status" value="2"/>
</dbReference>
<dbReference type="SMART" id="SM00255">
    <property type="entry name" value="TIR"/>
    <property type="match status" value="3"/>
</dbReference>
<dbReference type="PANTHER" id="PTHR11017">
    <property type="entry name" value="LEUCINE-RICH REPEAT-CONTAINING PROTEIN"/>
    <property type="match status" value="1"/>
</dbReference>
<protein>
    <recommendedName>
        <fullName evidence="14">TIR domain-containing protein</fullName>
    </recommendedName>
</protein>
<evidence type="ECO:0000256" key="8">
    <source>
        <dbReference type="ARBA" id="ARBA00023027"/>
    </source>
</evidence>
<feature type="domain" description="TIR" evidence="14">
    <location>
        <begin position="1668"/>
        <end position="1831"/>
    </location>
</feature>
<name>R0GU96_9BRAS</name>
<evidence type="ECO:0000256" key="12">
    <source>
        <dbReference type="SAM" id="MobiDB-lite"/>
    </source>
</evidence>
<dbReference type="PANTHER" id="PTHR11017:SF518">
    <property type="entry name" value="DISEASE RESISTANCE PROTEIN (TIR-NBS-LRR CLASS)-RELATED"/>
    <property type="match status" value="1"/>
</dbReference>
<dbReference type="SUPFAM" id="SSF52540">
    <property type="entry name" value="P-loop containing nucleoside triphosphate hydrolases"/>
    <property type="match status" value="2"/>
</dbReference>
<keyword evidence="8" id="KW-0520">NAD</keyword>
<dbReference type="Pfam" id="PF07725">
    <property type="entry name" value="LRR_3"/>
    <property type="match status" value="1"/>
</dbReference>
<keyword evidence="16" id="KW-1185">Reference proteome</keyword>
<dbReference type="Gene3D" id="3.80.10.10">
    <property type="entry name" value="Ribonuclease Inhibitor"/>
    <property type="match status" value="1"/>
</dbReference>
<dbReference type="PROSITE" id="PS50104">
    <property type="entry name" value="TIR"/>
    <property type="match status" value="3"/>
</dbReference>
<evidence type="ECO:0000256" key="6">
    <source>
        <dbReference type="ARBA" id="ARBA00022840"/>
    </source>
</evidence>
<dbReference type="FunFam" id="1.10.8.430:FF:000004">
    <property type="entry name" value="Disease resistance protein (TIR-NBS-LRR class)"/>
    <property type="match status" value="1"/>
</dbReference>
<dbReference type="GO" id="GO:0043531">
    <property type="term" value="F:ADP binding"/>
    <property type="evidence" value="ECO:0007669"/>
    <property type="project" value="InterPro"/>
</dbReference>
<dbReference type="GO" id="GO:0005634">
    <property type="term" value="C:nucleus"/>
    <property type="evidence" value="ECO:0007669"/>
    <property type="project" value="UniProtKB-SubCell"/>
</dbReference>
<dbReference type="InterPro" id="IPR000157">
    <property type="entry name" value="TIR_dom"/>
</dbReference>
<evidence type="ECO:0000256" key="7">
    <source>
        <dbReference type="ARBA" id="ARBA00023015"/>
    </source>
</evidence>
<keyword evidence="10" id="KW-0804">Transcription</keyword>
<dbReference type="EMBL" id="KB870811">
    <property type="protein sequence ID" value="EOA15885.1"/>
    <property type="molecule type" value="Genomic_DNA"/>
</dbReference>
<evidence type="ECO:0000256" key="9">
    <source>
        <dbReference type="ARBA" id="ARBA00023125"/>
    </source>
</evidence>
<dbReference type="InterPro" id="IPR044974">
    <property type="entry name" value="Disease_R_plants"/>
</dbReference>
<dbReference type="InterPro" id="IPR058192">
    <property type="entry name" value="WHD_ROQ1-like"/>
</dbReference>
<dbReference type="Gene3D" id="3.40.50.10140">
    <property type="entry name" value="Toll/interleukin-1 receptor homology (TIR) domain"/>
    <property type="match status" value="3"/>
</dbReference>
<dbReference type="GO" id="GO:0005524">
    <property type="term" value="F:ATP binding"/>
    <property type="evidence" value="ECO:0007669"/>
    <property type="project" value="UniProtKB-KW"/>
</dbReference>
<keyword evidence="11" id="KW-0539">Nucleus</keyword>
<evidence type="ECO:0000256" key="2">
    <source>
        <dbReference type="ARBA" id="ARBA00022614"/>
    </source>
</evidence>
<comment type="subcellular location">
    <subcellularLocation>
        <location evidence="1">Nucleus</location>
    </subcellularLocation>
</comment>
<dbReference type="InterPro" id="IPR002182">
    <property type="entry name" value="NB-ARC"/>
</dbReference>
<keyword evidence="3" id="KW-0677">Repeat</keyword>
<dbReference type="InterPro" id="IPR032675">
    <property type="entry name" value="LRR_dom_sf"/>
</dbReference>
<dbReference type="PRINTS" id="PR00364">
    <property type="entry name" value="DISEASERSIST"/>
</dbReference>
<dbReference type="InterPro" id="IPR027417">
    <property type="entry name" value="P-loop_NTPase"/>
</dbReference>
<keyword evidence="2" id="KW-0433">Leucine-rich repeat</keyword>
<dbReference type="InterPro" id="IPR036390">
    <property type="entry name" value="WH_DNA-bd_sf"/>
</dbReference>
<dbReference type="Pfam" id="PF01582">
    <property type="entry name" value="TIR"/>
    <property type="match status" value="3"/>
</dbReference>
<sequence length="1947" mass="220845">MDSSFSLLGICALGTLLFMMVLYKKFRSNPQNITMASPPPPSSRNWGHHVFSSFSSVDVPISFLNRIWKELRRKGFDPLTDNEIERCVSIGPELLKVISVSRIVIVILSRNYASSSWCLDELVEIMKCREVSGQRVVTVFYELDPVDVEKQTGDFGRIFRKTSRPKTKEDTERWSQALAEVATIVGYHSSQWHGDTAAMIEHIATDISKVLNNSTHSSDFQGLVGMEAHMEKMEQMLCLVSNEKKIVGIYGPCGIGKSTIARFLISKHSHLFELSTMTNVKAWAKPSHNEYDAELQLQNQILSRLLNTDEILHLEVAQRSLKDKKVLFVFDGLDSSAQLDALTKETLSFGPGSRIIITTQDPRLLNSLWIQDIYKVESPPPDEALQIFCWYVFGQKSPYDDFVKLAQETTTLSGKYPLGLRFMGSYLRGVSLEYWKNEMPRLRTCLDGEIGSIIKLTYDSLCGEDKELSHHHISCLHDMELNERMEQYLAMGVRKKCIITNQDLKEDIYTSETAFKGMSNRLLHTVYIYCADTLQYSFASHLSMEFRRKGIYAFVNCNETLDVIERVSASVVVFSKSCFSSTSDLDIVRIFHCRRKTNQLVVPVFYGISLSDMVVQEHESADQIREWSSTLHELRELLGHQSRKECSERELVEEIVKDVYEKLFPTEQIGINSRLLEIEQLLRKQTWGIRRIGIWGMPGIGKTTLAKAFFDQISGGYEASGFIKHFDKAFHEKGLQCLLEEHFGKVLRQLPRACSSITRPSLPRDKLNKKRTLVVLDDVHNPLVVESFLGGFHWFGPGSLIIIASRDKQVFRLCQINHVYEVQSLNKNEALQLFSHSAFLADMREQNLLKLSMEVIDYANGNPLALSFYGRELKGKKHSELETAFLKLKLRMPYKIYDLFKSSYDTLDDNEKNIFLDIACFFNGENVDYVMRLLEACGFFPHVGIDVLVEKCLVTISENRVKMHRIVQDFGREIINGETVQIERRRRLWEPWAIKFLLEVGEFKANGDPKAAYTHALATEDIEGIALDTSDILFDLNPTAFENMLNLRFLKIYCANDNLSGLRLPKGLESLPYELRLLHWENYPLQSLPQDFDSCHLVELNMSYSQLQKLWEGTKNIDMLRMVSLCHSQQLTQIDDICKAQNIELIDLQGCTKLQSFPATGQLQHLRVVNLSGCREIKSFPEVSPNIEELHLQGTGIRELPISIVTLSGQDKLHRELSNILAEFSGVSSALNLKKLTSQVQIVSSNQHLGKLVSLNMKDCVLLRSLPHLVDLESLKVLNMSGCSKLDDIQGFPRNLKELYLAGTAIKKLPQLPLSIEILNAHGCVSLMSIPFGFEQFPRYYTFSNCFSLSAQVVKKFVENALTNVERITREYQQERNLNKTLAFSLILPSPASKEITFDIQSGASVMIQLGSSWRSTLGFVIFVEVAFSQDYNEASDFGISCVCRWKDRECVSHRLEKNFNCWIPGEGFSKDHMFVFCDLNMHPSSCEGNDHSILADLVVFEFYTVNNQKKFLNESCTVTKCGVYVLTAEKKDTSRNASQSLSSLDYMRQVSDNEVRDVVKVIHDSLDENERNLFFYIACLFNDEGANLLAPLIASNGLGISLGLEVLAQKSLIHLSPYGVIVRQVLLQKIGREIFHQQSTLPERSTMSNGGSENVDNDSTSSLSHNWKYDVFTSFSEEDDCNNKISNLLAEFEGKQISQLKDKMKRSKSVIPELVQAVRESKGSIVVLSKNYASSSRCLDELVEIMNCKKELAQRVVAIFYNVDPSDVRLQIGDFGRAFKTTCIGKSKDEKQKWVRALADLSNITGINSRKGDNEANMIEKSDCHVSRKINHATSKDSSELIRVEEVHVTDISSLSSSESEEVKETFGISVSLEKAGEEATSGMVAMPVEPPYWFREEGKLIRSETWSPSFIDRLPYAELYSGEIPAAFLQGLGNIRSMLQSEKSK</sequence>
<dbReference type="InterPro" id="IPR035897">
    <property type="entry name" value="Toll_tir_struct_dom_sf"/>
</dbReference>
<keyword evidence="13" id="KW-0812">Transmembrane</keyword>
<feature type="region of interest" description="Disordered" evidence="12">
    <location>
        <begin position="1642"/>
        <end position="1662"/>
    </location>
</feature>
<evidence type="ECO:0000256" key="4">
    <source>
        <dbReference type="ARBA" id="ARBA00022741"/>
    </source>
</evidence>
<dbReference type="InterPro" id="IPR042197">
    <property type="entry name" value="Apaf_helical"/>
</dbReference>
<dbReference type="FunFam" id="3.40.50.300:FF:001957">
    <property type="entry name" value="Disease resistance protein (TIR-NBS-LRR class)"/>
    <property type="match status" value="1"/>
</dbReference>
<proteinExistence type="predicted"/>
<evidence type="ECO:0000313" key="16">
    <source>
        <dbReference type="Proteomes" id="UP000029121"/>
    </source>
</evidence>
<evidence type="ECO:0000259" key="14">
    <source>
        <dbReference type="PROSITE" id="PS50104"/>
    </source>
</evidence>
<dbReference type="Gene3D" id="1.10.8.430">
    <property type="entry name" value="Helical domain of apoptotic protease-activating factors"/>
    <property type="match status" value="2"/>
</dbReference>
<keyword evidence="9" id="KW-0238">DNA-binding</keyword>
<evidence type="ECO:0000313" key="15">
    <source>
        <dbReference type="EMBL" id="EOA15885.1"/>
    </source>
</evidence>
<dbReference type="Pfam" id="PF23282">
    <property type="entry name" value="WHD_ROQ1"/>
    <property type="match status" value="2"/>
</dbReference>
<organism evidence="15 16">
    <name type="scientific">Capsella rubella</name>
    <dbReference type="NCBI Taxonomy" id="81985"/>
    <lineage>
        <taxon>Eukaryota</taxon>
        <taxon>Viridiplantae</taxon>
        <taxon>Streptophyta</taxon>
        <taxon>Embryophyta</taxon>
        <taxon>Tracheophyta</taxon>
        <taxon>Spermatophyta</taxon>
        <taxon>Magnoliopsida</taxon>
        <taxon>eudicotyledons</taxon>
        <taxon>Gunneridae</taxon>
        <taxon>Pentapetalae</taxon>
        <taxon>rosids</taxon>
        <taxon>malvids</taxon>
        <taxon>Brassicales</taxon>
        <taxon>Brassicaceae</taxon>
        <taxon>Camelineae</taxon>
        <taxon>Capsella</taxon>
    </lineage>
</organism>
<feature type="transmembrane region" description="Helical" evidence="13">
    <location>
        <begin position="5"/>
        <end position="23"/>
    </location>
</feature>
<dbReference type="Gene3D" id="3.40.50.300">
    <property type="entry name" value="P-loop containing nucleotide triphosphate hydrolases"/>
    <property type="match status" value="2"/>
</dbReference>
<dbReference type="Pfam" id="PF00931">
    <property type="entry name" value="NB-ARC"/>
    <property type="match status" value="2"/>
</dbReference>
<evidence type="ECO:0000256" key="1">
    <source>
        <dbReference type="ARBA" id="ARBA00004123"/>
    </source>
</evidence>
<dbReference type="SUPFAM" id="SSF46785">
    <property type="entry name" value="Winged helix' DNA-binding domain"/>
    <property type="match status" value="2"/>
</dbReference>
<accession>R0GU96</accession>
<evidence type="ECO:0000256" key="11">
    <source>
        <dbReference type="ARBA" id="ARBA00023242"/>
    </source>
</evidence>
<gene>
    <name evidence="15" type="ORF">CARUB_v10003971mg</name>
</gene>
<feature type="domain" description="TIR" evidence="14">
    <location>
        <begin position="46"/>
        <end position="211"/>
    </location>
</feature>